<comment type="caution">
    <text evidence="4">The sequence shown here is derived from an EMBL/GenBank/DDBJ whole genome shotgun (WGS) entry which is preliminary data.</text>
</comment>
<dbReference type="EMBL" id="NEDP02005509">
    <property type="protein sequence ID" value="OWF39782.1"/>
    <property type="molecule type" value="Genomic_DNA"/>
</dbReference>
<dbReference type="Pfam" id="PF13927">
    <property type="entry name" value="Ig_3"/>
    <property type="match status" value="1"/>
</dbReference>
<name>A0A210PTJ9_MIZYE</name>
<feature type="region of interest" description="Disordered" evidence="1">
    <location>
        <begin position="258"/>
        <end position="296"/>
    </location>
</feature>
<dbReference type="InterPro" id="IPR007110">
    <property type="entry name" value="Ig-like_dom"/>
</dbReference>
<reference evidence="4 5" key="1">
    <citation type="journal article" date="2017" name="Nat. Ecol. Evol.">
        <title>Scallop genome provides insights into evolution of bilaterian karyotype and development.</title>
        <authorList>
            <person name="Wang S."/>
            <person name="Zhang J."/>
            <person name="Jiao W."/>
            <person name="Li J."/>
            <person name="Xun X."/>
            <person name="Sun Y."/>
            <person name="Guo X."/>
            <person name="Huan P."/>
            <person name="Dong B."/>
            <person name="Zhang L."/>
            <person name="Hu X."/>
            <person name="Sun X."/>
            <person name="Wang J."/>
            <person name="Zhao C."/>
            <person name="Wang Y."/>
            <person name="Wang D."/>
            <person name="Huang X."/>
            <person name="Wang R."/>
            <person name="Lv J."/>
            <person name="Li Y."/>
            <person name="Zhang Z."/>
            <person name="Liu B."/>
            <person name="Lu W."/>
            <person name="Hui Y."/>
            <person name="Liang J."/>
            <person name="Zhou Z."/>
            <person name="Hou R."/>
            <person name="Li X."/>
            <person name="Liu Y."/>
            <person name="Li H."/>
            <person name="Ning X."/>
            <person name="Lin Y."/>
            <person name="Zhao L."/>
            <person name="Xing Q."/>
            <person name="Dou J."/>
            <person name="Li Y."/>
            <person name="Mao J."/>
            <person name="Guo H."/>
            <person name="Dou H."/>
            <person name="Li T."/>
            <person name="Mu C."/>
            <person name="Jiang W."/>
            <person name="Fu Q."/>
            <person name="Fu X."/>
            <person name="Miao Y."/>
            <person name="Liu J."/>
            <person name="Yu Q."/>
            <person name="Li R."/>
            <person name="Liao H."/>
            <person name="Li X."/>
            <person name="Kong Y."/>
            <person name="Jiang Z."/>
            <person name="Chourrout D."/>
            <person name="Li R."/>
            <person name="Bao Z."/>
        </authorList>
    </citation>
    <scope>NUCLEOTIDE SEQUENCE [LARGE SCALE GENOMIC DNA]</scope>
    <source>
        <strain evidence="4 5">PY_sf001</strain>
    </source>
</reference>
<keyword evidence="2" id="KW-0472">Membrane</keyword>
<dbReference type="GO" id="GO:0050808">
    <property type="term" value="P:synapse organization"/>
    <property type="evidence" value="ECO:0007669"/>
    <property type="project" value="TreeGrafter"/>
</dbReference>
<dbReference type="STRING" id="6573.A0A210PTJ9"/>
<feature type="domain" description="Ig-like" evidence="3">
    <location>
        <begin position="46"/>
        <end position="146"/>
    </location>
</feature>
<dbReference type="Pfam" id="PF07686">
    <property type="entry name" value="V-set"/>
    <property type="match status" value="1"/>
</dbReference>
<dbReference type="InterPro" id="IPR013783">
    <property type="entry name" value="Ig-like_fold"/>
</dbReference>
<dbReference type="OrthoDB" id="10012075at2759"/>
<dbReference type="PANTHER" id="PTHR23279">
    <property type="entry name" value="DEFECTIVE PROBOSCIS EXTENSION RESPONSE DPR -RELATED"/>
    <property type="match status" value="1"/>
</dbReference>
<gene>
    <name evidence="4" type="ORF">KP79_PYT15417</name>
</gene>
<dbReference type="InterPro" id="IPR003598">
    <property type="entry name" value="Ig_sub2"/>
</dbReference>
<keyword evidence="5" id="KW-1185">Reference proteome</keyword>
<proteinExistence type="predicted"/>
<keyword evidence="2" id="KW-0812">Transmembrane</keyword>
<evidence type="ECO:0000313" key="4">
    <source>
        <dbReference type="EMBL" id="OWF39782.1"/>
    </source>
</evidence>
<dbReference type="InterPro" id="IPR037448">
    <property type="entry name" value="Zig-8"/>
</dbReference>
<dbReference type="GO" id="GO:0032589">
    <property type="term" value="C:neuron projection membrane"/>
    <property type="evidence" value="ECO:0007669"/>
    <property type="project" value="TreeGrafter"/>
</dbReference>
<evidence type="ECO:0000256" key="1">
    <source>
        <dbReference type="SAM" id="MobiDB-lite"/>
    </source>
</evidence>
<evidence type="ECO:0000313" key="5">
    <source>
        <dbReference type="Proteomes" id="UP000242188"/>
    </source>
</evidence>
<dbReference type="Gene3D" id="2.60.40.10">
    <property type="entry name" value="Immunoglobulins"/>
    <property type="match status" value="2"/>
</dbReference>
<dbReference type="InterPro" id="IPR003599">
    <property type="entry name" value="Ig_sub"/>
</dbReference>
<keyword evidence="2" id="KW-1133">Transmembrane helix</keyword>
<dbReference type="Proteomes" id="UP000242188">
    <property type="component" value="Unassembled WGS sequence"/>
</dbReference>
<dbReference type="PROSITE" id="PS50835">
    <property type="entry name" value="IG_LIKE"/>
    <property type="match status" value="2"/>
</dbReference>
<accession>A0A210PTJ9</accession>
<dbReference type="AlphaFoldDB" id="A0A210PTJ9"/>
<feature type="transmembrane region" description="Helical" evidence="2">
    <location>
        <begin position="16"/>
        <end position="39"/>
    </location>
</feature>
<dbReference type="InterPro" id="IPR036179">
    <property type="entry name" value="Ig-like_dom_sf"/>
</dbReference>
<sequence length="314" mass="35287">MLRKSKLKDPRSDVKGIYLMTVVEGLYVQLLLMCVIQMVDMTTLPPVFNPTPLNVTAYVGETATLPCSISNLGSREVIWKKVKEKHALTVGEFVFVKDPSFSVKHIPYRDEWNLMINNIQLKHAGKFECQVSTKENMHRFITLTVSDEPSKNYPEVHISGPKFVERGHPIRLTCNATGSIRPPELIDWFQEGRKIKSNSLGGISISKYMRQETNTLYSELVIRHSDQMDSGTYICRSSEDKITSHDLLVLNGRSANGPSDVLNAQSPVGKRESNIDPDNLPINEDPSKTGNHQSRNRPSHGVFVCVLLISIVLI</sequence>
<feature type="domain" description="Ig-like" evidence="3">
    <location>
        <begin position="154"/>
        <end position="251"/>
    </location>
</feature>
<dbReference type="SMART" id="SM00408">
    <property type="entry name" value="IGc2"/>
    <property type="match status" value="2"/>
</dbReference>
<organism evidence="4 5">
    <name type="scientific">Mizuhopecten yessoensis</name>
    <name type="common">Japanese scallop</name>
    <name type="synonym">Patinopecten yessoensis</name>
    <dbReference type="NCBI Taxonomy" id="6573"/>
    <lineage>
        <taxon>Eukaryota</taxon>
        <taxon>Metazoa</taxon>
        <taxon>Spiralia</taxon>
        <taxon>Lophotrochozoa</taxon>
        <taxon>Mollusca</taxon>
        <taxon>Bivalvia</taxon>
        <taxon>Autobranchia</taxon>
        <taxon>Pteriomorphia</taxon>
        <taxon>Pectinida</taxon>
        <taxon>Pectinoidea</taxon>
        <taxon>Pectinidae</taxon>
        <taxon>Mizuhopecten</taxon>
    </lineage>
</organism>
<evidence type="ECO:0000259" key="3">
    <source>
        <dbReference type="PROSITE" id="PS50835"/>
    </source>
</evidence>
<dbReference type="PANTHER" id="PTHR23279:SF36">
    <property type="entry name" value="DEFECTIVE PROBOSCIS EXTENSION RESPONSE 9, ISOFORM A"/>
    <property type="match status" value="1"/>
</dbReference>
<evidence type="ECO:0000256" key="2">
    <source>
        <dbReference type="SAM" id="Phobius"/>
    </source>
</evidence>
<dbReference type="InterPro" id="IPR013106">
    <property type="entry name" value="Ig_V-set"/>
</dbReference>
<dbReference type="SUPFAM" id="SSF48726">
    <property type="entry name" value="Immunoglobulin"/>
    <property type="match status" value="2"/>
</dbReference>
<dbReference type="SMART" id="SM00409">
    <property type="entry name" value="IG"/>
    <property type="match status" value="2"/>
</dbReference>
<protein>
    <submittedName>
        <fullName evidence="4">Kin of IRRE-like protein 1</fullName>
    </submittedName>
</protein>